<accession>A0A1A9UZK3</accession>
<dbReference type="AlphaFoldDB" id="A0A1A9UZK3"/>
<keyword evidence="2" id="KW-1185">Reference proteome</keyword>
<dbReference type="EnsemblMetazoa" id="GAUT020854-RA">
    <property type="protein sequence ID" value="GAUT020854-PA"/>
    <property type="gene ID" value="GAUT020854"/>
</dbReference>
<dbReference type="VEuPathDB" id="VectorBase:GAUT020854"/>
<evidence type="ECO:0000313" key="2">
    <source>
        <dbReference type="Proteomes" id="UP000078200"/>
    </source>
</evidence>
<evidence type="ECO:0000313" key="1">
    <source>
        <dbReference type="EnsemblMetazoa" id="GAUT020854-PA"/>
    </source>
</evidence>
<dbReference type="Proteomes" id="UP000078200">
    <property type="component" value="Unassembled WGS sequence"/>
</dbReference>
<name>A0A1A9UZK3_GLOAU</name>
<proteinExistence type="predicted"/>
<reference evidence="1" key="1">
    <citation type="submission" date="2020-05" db="UniProtKB">
        <authorList>
            <consortium name="EnsemblMetazoa"/>
        </authorList>
    </citation>
    <scope>IDENTIFICATION</scope>
    <source>
        <strain evidence="1">TTRI</strain>
    </source>
</reference>
<organism evidence="1 2">
    <name type="scientific">Glossina austeni</name>
    <name type="common">Savannah tsetse fly</name>
    <dbReference type="NCBI Taxonomy" id="7395"/>
    <lineage>
        <taxon>Eukaryota</taxon>
        <taxon>Metazoa</taxon>
        <taxon>Ecdysozoa</taxon>
        <taxon>Arthropoda</taxon>
        <taxon>Hexapoda</taxon>
        <taxon>Insecta</taxon>
        <taxon>Pterygota</taxon>
        <taxon>Neoptera</taxon>
        <taxon>Endopterygota</taxon>
        <taxon>Diptera</taxon>
        <taxon>Brachycera</taxon>
        <taxon>Muscomorpha</taxon>
        <taxon>Hippoboscoidea</taxon>
        <taxon>Glossinidae</taxon>
        <taxon>Glossina</taxon>
    </lineage>
</organism>
<sequence>MQNNRVRDEGGVAPLPDLSLSGPFPDAGCCPSDFVAVFAPCAAAVVAGALPDAAVAVALLDAPVAAALPDGVAGDLVLRGGDAAAATLLAAPAAFAASDSDAANSKIRDKWI</sequence>
<protein>
    <submittedName>
        <fullName evidence="1">Uncharacterized protein</fullName>
    </submittedName>
</protein>